<sequence>MEMRTLSQCLRSAARPTTTTTSLLYTKQFARQSLPAIRYNSSSSSSSSSSSPSSSSSSSPASPSTPSTTSTSASASPPASQSGLPPNRKPHGAFGSGGGVPSSPKPTTYNSSADMAFDEIFSKLRLGGRHAPSNDPSAAGAGPLAGLAAQENLRLAPKVNLKLGPALGREISIEPDRGNDLSSALRMLAARLGQSRLKKMVKDQKFHVRKGQLRKEKRSARWRKLFKFSFQDTLRRVEKMRAQGW</sequence>
<dbReference type="EMBL" id="KZ824973">
    <property type="protein sequence ID" value="RAH67520.1"/>
    <property type="molecule type" value="Genomic_DNA"/>
</dbReference>
<organism evidence="1 2">
    <name type="scientific">Aspergillus aculeatinus CBS 121060</name>
    <dbReference type="NCBI Taxonomy" id="1448322"/>
    <lineage>
        <taxon>Eukaryota</taxon>
        <taxon>Fungi</taxon>
        <taxon>Dikarya</taxon>
        <taxon>Ascomycota</taxon>
        <taxon>Pezizomycotina</taxon>
        <taxon>Eurotiomycetes</taxon>
        <taxon>Eurotiomycetidae</taxon>
        <taxon>Eurotiales</taxon>
        <taxon>Aspergillaceae</taxon>
        <taxon>Aspergillus</taxon>
        <taxon>Aspergillus subgen. Circumdati</taxon>
    </lineage>
</organism>
<name>A0ACD1H265_9EURO</name>
<reference evidence="1" key="1">
    <citation type="submission" date="2018-02" db="EMBL/GenBank/DDBJ databases">
        <title>The genomes of Aspergillus section Nigri reveals drivers in fungal speciation.</title>
        <authorList>
            <consortium name="DOE Joint Genome Institute"/>
            <person name="Vesth T.C."/>
            <person name="Nybo J."/>
            <person name="Theobald S."/>
            <person name="Brandl J."/>
            <person name="Frisvad J.C."/>
            <person name="Nielsen K.F."/>
            <person name="Lyhne E.K."/>
            <person name="Kogle M.E."/>
            <person name="Kuo A."/>
            <person name="Riley R."/>
            <person name="Clum A."/>
            <person name="Nolan M."/>
            <person name="Lipzen A."/>
            <person name="Salamov A."/>
            <person name="Henrissat B."/>
            <person name="Wiebenga A."/>
            <person name="De vries R.P."/>
            <person name="Grigoriev I.V."/>
            <person name="Mortensen U.H."/>
            <person name="Andersen M.R."/>
            <person name="Baker S.E."/>
        </authorList>
    </citation>
    <scope>NUCLEOTIDE SEQUENCE</scope>
    <source>
        <strain evidence="1">CBS 121060</strain>
    </source>
</reference>
<accession>A0ACD1H265</accession>
<keyword evidence="2" id="KW-1185">Reference proteome</keyword>
<protein>
    <submittedName>
        <fullName evidence="1">Uncharacterized protein</fullName>
    </submittedName>
</protein>
<evidence type="ECO:0000313" key="1">
    <source>
        <dbReference type="EMBL" id="RAH67520.1"/>
    </source>
</evidence>
<gene>
    <name evidence="1" type="ORF">BO66DRAFT_393740</name>
</gene>
<dbReference type="Proteomes" id="UP000249661">
    <property type="component" value="Unassembled WGS sequence"/>
</dbReference>
<proteinExistence type="predicted"/>
<evidence type="ECO:0000313" key="2">
    <source>
        <dbReference type="Proteomes" id="UP000249661"/>
    </source>
</evidence>